<protein>
    <submittedName>
        <fullName evidence="3">M23 family metallopeptidase</fullName>
    </submittedName>
</protein>
<dbReference type="GO" id="GO:0004222">
    <property type="term" value="F:metalloendopeptidase activity"/>
    <property type="evidence" value="ECO:0007669"/>
    <property type="project" value="TreeGrafter"/>
</dbReference>
<dbReference type="EMBL" id="JADJZA010000010">
    <property type="protein sequence ID" value="MBK9298745.1"/>
    <property type="molecule type" value="Genomic_DNA"/>
</dbReference>
<comment type="caution">
    <text evidence="3">The sequence shown here is derived from an EMBL/GenBank/DDBJ whole genome shotgun (WGS) entry which is preliminary data.</text>
</comment>
<feature type="domain" description="M23ase beta-sheet core" evidence="2">
    <location>
        <begin position="20"/>
        <end position="113"/>
    </location>
</feature>
<feature type="region of interest" description="Disordered" evidence="1">
    <location>
        <begin position="1"/>
        <end position="21"/>
    </location>
</feature>
<proteinExistence type="predicted"/>
<name>A0A936NEA5_9ACTN</name>
<evidence type="ECO:0000313" key="4">
    <source>
        <dbReference type="Proteomes" id="UP000727993"/>
    </source>
</evidence>
<dbReference type="Pfam" id="PF01551">
    <property type="entry name" value="Peptidase_M23"/>
    <property type="match status" value="1"/>
</dbReference>
<accession>A0A936NEA5</accession>
<sequence length="143" mass="15054">MGPVQYGNDFGASRGGGTRRHQGIDVMAKRGQRVVAVESGRITSVKSSASCGYSLGLAGDDGNYYLYCHLNAYASGIKAGTRVWAGKQVGTVGSTGNAHEAYPHLHFELHPTGPAAAAINPYPRLRNAEGRTGVVVSPPKGWR</sequence>
<dbReference type="Gene3D" id="2.70.70.10">
    <property type="entry name" value="Glucose Permease (Domain IIA)"/>
    <property type="match status" value="1"/>
</dbReference>
<dbReference type="PANTHER" id="PTHR21666">
    <property type="entry name" value="PEPTIDASE-RELATED"/>
    <property type="match status" value="1"/>
</dbReference>
<evidence type="ECO:0000256" key="1">
    <source>
        <dbReference type="SAM" id="MobiDB-lite"/>
    </source>
</evidence>
<organism evidence="3 4">
    <name type="scientific">Candidatus Neomicrothrix subdominans</name>
    <dbReference type="NCBI Taxonomy" id="2954438"/>
    <lineage>
        <taxon>Bacteria</taxon>
        <taxon>Bacillati</taxon>
        <taxon>Actinomycetota</taxon>
        <taxon>Acidimicrobiia</taxon>
        <taxon>Acidimicrobiales</taxon>
        <taxon>Microthrixaceae</taxon>
        <taxon>Candidatus Neomicrothrix</taxon>
    </lineage>
</organism>
<dbReference type="Proteomes" id="UP000727993">
    <property type="component" value="Unassembled WGS sequence"/>
</dbReference>
<dbReference type="InterPro" id="IPR050570">
    <property type="entry name" value="Cell_wall_metabolism_enzyme"/>
</dbReference>
<dbReference type="PANTHER" id="PTHR21666:SF270">
    <property type="entry name" value="MUREIN HYDROLASE ACTIVATOR ENVC"/>
    <property type="match status" value="1"/>
</dbReference>
<gene>
    <name evidence="3" type="ORF">IPN02_18335</name>
</gene>
<dbReference type="InterPro" id="IPR011055">
    <property type="entry name" value="Dup_hybrid_motif"/>
</dbReference>
<dbReference type="CDD" id="cd12797">
    <property type="entry name" value="M23_peptidase"/>
    <property type="match status" value="1"/>
</dbReference>
<dbReference type="SUPFAM" id="SSF51261">
    <property type="entry name" value="Duplicated hybrid motif"/>
    <property type="match status" value="1"/>
</dbReference>
<evidence type="ECO:0000259" key="2">
    <source>
        <dbReference type="Pfam" id="PF01551"/>
    </source>
</evidence>
<dbReference type="AlphaFoldDB" id="A0A936NEA5"/>
<reference evidence="3 4" key="1">
    <citation type="submission" date="2020-10" db="EMBL/GenBank/DDBJ databases">
        <title>Connecting structure to function with the recovery of over 1000 high-quality activated sludge metagenome-assembled genomes encoding full-length rRNA genes using long-read sequencing.</title>
        <authorList>
            <person name="Singleton C.M."/>
            <person name="Petriglieri F."/>
            <person name="Kristensen J.M."/>
            <person name="Kirkegaard R.H."/>
            <person name="Michaelsen T.Y."/>
            <person name="Andersen M.H."/>
            <person name="Karst S.M."/>
            <person name="Dueholm M.S."/>
            <person name="Nielsen P.H."/>
            <person name="Albertsen M."/>
        </authorList>
    </citation>
    <scope>NUCLEOTIDE SEQUENCE [LARGE SCALE GENOMIC DNA]</scope>
    <source>
        <strain evidence="3">Lyne_18-Q3-R50-59_MAXAC.006</strain>
    </source>
</reference>
<dbReference type="InterPro" id="IPR016047">
    <property type="entry name" value="M23ase_b-sheet_dom"/>
</dbReference>
<evidence type="ECO:0000313" key="3">
    <source>
        <dbReference type="EMBL" id="MBK9298745.1"/>
    </source>
</evidence>